<dbReference type="Proteomes" id="UP000223913">
    <property type="component" value="Unassembled WGS sequence"/>
</dbReference>
<evidence type="ECO:0000256" key="4">
    <source>
        <dbReference type="PROSITE-ProRule" id="PRU00473"/>
    </source>
</evidence>
<dbReference type="PRINTS" id="PR01021">
    <property type="entry name" value="OMPADOMAIN"/>
</dbReference>
<name>A0A2D0NIR5_FLAN2</name>
<dbReference type="GO" id="GO:0009279">
    <property type="term" value="C:cell outer membrane"/>
    <property type="evidence" value="ECO:0007669"/>
    <property type="project" value="UniProtKB-SubCell"/>
</dbReference>
<sequence length="289" mass="32731">MSATRNPILWLVLWLLWTILAYPTCLKNCCSEDGAVEDTIGMVEEEGPEEEEAVTDTPTAREPIDFAWSVARPNTNEGYDQYSRDVLDSRTDDNILEIVGLYFEEETAPDGYENMGLARASLTRDLIASDLPDERVNLRSRLVDERAGVRDGFFDAVEFRWLEAEEKIAATVEELPDRRIIRFPFNSTEKEYDPSVDEYLDKLAERLKETGETVRLVGHTDNVGGDEANMVLSDRRAKVIRDILRNKGVAADQITTEAKGESQPVASNETEAGRYDNRRVEIFLNKADE</sequence>
<evidence type="ECO:0000256" key="2">
    <source>
        <dbReference type="ARBA" id="ARBA00023136"/>
    </source>
</evidence>
<dbReference type="PANTHER" id="PTHR30329:SF21">
    <property type="entry name" value="LIPOPROTEIN YIAD-RELATED"/>
    <property type="match status" value="1"/>
</dbReference>
<dbReference type="InterPro" id="IPR036737">
    <property type="entry name" value="OmpA-like_sf"/>
</dbReference>
<dbReference type="Pfam" id="PF00691">
    <property type="entry name" value="OmpA"/>
    <property type="match status" value="1"/>
</dbReference>
<gene>
    <name evidence="6" type="ORF">CRP01_00030</name>
</gene>
<evidence type="ECO:0000256" key="1">
    <source>
        <dbReference type="ARBA" id="ARBA00004442"/>
    </source>
</evidence>
<dbReference type="OrthoDB" id="9763897at2"/>
<proteinExistence type="predicted"/>
<dbReference type="RefSeq" id="WP_099147929.1">
    <property type="nucleotide sequence ID" value="NZ_PDUD01000001.1"/>
</dbReference>
<organism evidence="6 7">
    <name type="scientific">Flavilitoribacter nigricans (strain ATCC 23147 / DSM 23189 / NBRC 102662 / NCIMB 1420 / SS-2)</name>
    <name type="common">Lewinella nigricans</name>
    <dbReference type="NCBI Taxonomy" id="1122177"/>
    <lineage>
        <taxon>Bacteria</taxon>
        <taxon>Pseudomonadati</taxon>
        <taxon>Bacteroidota</taxon>
        <taxon>Saprospiria</taxon>
        <taxon>Saprospirales</taxon>
        <taxon>Lewinellaceae</taxon>
        <taxon>Flavilitoribacter</taxon>
    </lineage>
</organism>
<protein>
    <recommendedName>
        <fullName evidence="5">OmpA-like domain-containing protein</fullName>
    </recommendedName>
</protein>
<comment type="subcellular location">
    <subcellularLocation>
        <location evidence="1">Cell outer membrane</location>
    </subcellularLocation>
</comment>
<dbReference type="InterPro" id="IPR050330">
    <property type="entry name" value="Bact_OuterMem_StrucFunc"/>
</dbReference>
<dbReference type="PANTHER" id="PTHR30329">
    <property type="entry name" value="STATOR ELEMENT OF FLAGELLAR MOTOR COMPLEX"/>
    <property type="match status" value="1"/>
</dbReference>
<evidence type="ECO:0000313" key="7">
    <source>
        <dbReference type="Proteomes" id="UP000223913"/>
    </source>
</evidence>
<dbReference type="AlphaFoldDB" id="A0A2D0NIR5"/>
<dbReference type="PRINTS" id="PR01023">
    <property type="entry name" value="NAFLGMOTY"/>
</dbReference>
<dbReference type="CDD" id="cd07185">
    <property type="entry name" value="OmpA_C-like"/>
    <property type="match status" value="1"/>
</dbReference>
<dbReference type="SUPFAM" id="SSF103088">
    <property type="entry name" value="OmpA-like"/>
    <property type="match status" value="1"/>
</dbReference>
<reference evidence="6 7" key="1">
    <citation type="submission" date="2017-10" db="EMBL/GenBank/DDBJ databases">
        <title>The draft genome sequence of Lewinella nigricans NBRC 102662.</title>
        <authorList>
            <person name="Wang K."/>
        </authorList>
    </citation>
    <scope>NUCLEOTIDE SEQUENCE [LARGE SCALE GENOMIC DNA]</scope>
    <source>
        <strain evidence="6 7">NBRC 102662</strain>
    </source>
</reference>
<evidence type="ECO:0000259" key="5">
    <source>
        <dbReference type="PROSITE" id="PS51123"/>
    </source>
</evidence>
<keyword evidence="7" id="KW-1185">Reference proteome</keyword>
<dbReference type="InterPro" id="IPR006664">
    <property type="entry name" value="OMP_bac"/>
</dbReference>
<feature type="domain" description="OmpA-like" evidence="5">
    <location>
        <begin position="170"/>
        <end position="288"/>
    </location>
</feature>
<keyword evidence="2 4" id="KW-0472">Membrane</keyword>
<comment type="caution">
    <text evidence="6">The sequence shown here is derived from an EMBL/GenBank/DDBJ whole genome shotgun (WGS) entry which is preliminary data.</text>
</comment>
<accession>A0A2D0NIR5</accession>
<keyword evidence="3" id="KW-0998">Cell outer membrane</keyword>
<dbReference type="PROSITE" id="PS51123">
    <property type="entry name" value="OMPA_2"/>
    <property type="match status" value="1"/>
</dbReference>
<evidence type="ECO:0000256" key="3">
    <source>
        <dbReference type="ARBA" id="ARBA00023237"/>
    </source>
</evidence>
<dbReference type="Gene3D" id="3.30.1330.60">
    <property type="entry name" value="OmpA-like domain"/>
    <property type="match status" value="1"/>
</dbReference>
<dbReference type="InterPro" id="IPR006665">
    <property type="entry name" value="OmpA-like"/>
</dbReference>
<evidence type="ECO:0000313" key="6">
    <source>
        <dbReference type="EMBL" id="PHN08337.1"/>
    </source>
</evidence>
<dbReference type="EMBL" id="PDUD01000001">
    <property type="protein sequence ID" value="PHN08337.1"/>
    <property type="molecule type" value="Genomic_DNA"/>
</dbReference>